<dbReference type="SUPFAM" id="SSF48452">
    <property type="entry name" value="TPR-like"/>
    <property type="match status" value="1"/>
</dbReference>
<dbReference type="Gene3D" id="1.25.40.10">
    <property type="entry name" value="Tetratricopeptide repeat domain"/>
    <property type="match status" value="1"/>
</dbReference>
<evidence type="ECO:0000313" key="2">
    <source>
        <dbReference type="Proteomes" id="UP000824280"/>
    </source>
</evidence>
<reference evidence="1 2" key="1">
    <citation type="submission" date="2021-08" db="EMBL/GenBank/DDBJ databases">
        <title>Comparative Genomics Analysis of the Genus Qipengyuania Reveals Extensive Genetic Diversity and Metabolic Versatility, Including the Description of Fifteen Novel Species.</title>
        <authorList>
            <person name="Liu Y."/>
        </authorList>
    </citation>
    <scope>NUCLEOTIDE SEQUENCE [LARGE SCALE GENOMIC DNA]</scope>
    <source>
        <strain evidence="1 2">1XM2-8</strain>
    </source>
</reference>
<protein>
    <recommendedName>
        <fullName evidence="3">Tetratricopeptide repeat protein</fullName>
    </recommendedName>
</protein>
<accession>A0ABX8ZBK5</accession>
<organism evidence="1 2">
    <name type="scientific">Qipengyuania psychrotolerans</name>
    <dbReference type="NCBI Taxonomy" id="2867238"/>
    <lineage>
        <taxon>Bacteria</taxon>
        <taxon>Pseudomonadati</taxon>
        <taxon>Pseudomonadota</taxon>
        <taxon>Alphaproteobacteria</taxon>
        <taxon>Sphingomonadales</taxon>
        <taxon>Erythrobacteraceae</taxon>
        <taxon>Qipengyuania</taxon>
    </lineage>
</organism>
<sequence length="377" mass="40088">MTAERARWIVSLGGLVFAALVLASGFDRLSSHQPSDARLVPAPFRADAARVTASSHLLAGRHEGALAAARQSILADPFDPRGPAFLGAALYGQGANDEGERAMLLTARLSAREPLSQGALTAISMADGKVGEAARHFDILLRAHPRTRSLDGLFAIMESRPEGRAELARRLTRQSLWTDAYLRAEGQEVGVLRDRARFLAANADTISLGCDRIDPLVRELARRNYRADAQSLHSAQCASASSGQVLADSGFDRLGEDALFGWRRHGSGDVTISRRAGSVDLENRTSVTRLVLSQPIALPPGEYRAFGSVSGANSDALLASLNCGEPARPIQGGGSLGRGQLIRSDGCDDPVFGIWLRPGLGVVALDNVRLEAVGRAD</sequence>
<keyword evidence="2" id="KW-1185">Reference proteome</keyword>
<dbReference type="RefSeq" id="WP_221421905.1">
    <property type="nucleotide sequence ID" value="NZ_CP081297.1"/>
</dbReference>
<dbReference type="InterPro" id="IPR011990">
    <property type="entry name" value="TPR-like_helical_dom_sf"/>
</dbReference>
<proteinExistence type="predicted"/>
<evidence type="ECO:0000313" key="1">
    <source>
        <dbReference type="EMBL" id="QZD86360.1"/>
    </source>
</evidence>
<dbReference type="Proteomes" id="UP000824280">
    <property type="component" value="Chromosome"/>
</dbReference>
<gene>
    <name evidence="1" type="ORF">K3166_08875</name>
</gene>
<evidence type="ECO:0008006" key="3">
    <source>
        <dbReference type="Google" id="ProtNLM"/>
    </source>
</evidence>
<dbReference type="EMBL" id="CP081297">
    <property type="protein sequence ID" value="QZD86360.1"/>
    <property type="molecule type" value="Genomic_DNA"/>
</dbReference>
<name>A0ABX8ZBK5_9SPHN</name>